<accession>A0A486XUD5</accession>
<evidence type="ECO:0000313" key="2">
    <source>
        <dbReference type="EMBL" id="VHO05511.1"/>
    </source>
</evidence>
<protein>
    <submittedName>
        <fullName evidence="2">Uncharacterized protein</fullName>
    </submittedName>
</protein>
<name>A0A486XUD5_9GAMM</name>
<proteinExistence type="predicted"/>
<sequence length="272" mass="31052">MTSQYKYLIAIFVVLLMSGAWWVVKLFPLSDGAKCATNAYLVSHFHYSKNRNEKIELDEIPAELSPKLKTFLTKARNLPIDASDWQVKSAFPSSPEVSDMFSLRSFKVSDDDALYSISKYEGCIFDIDLVTKTSDVIISVFQSNQIPSSAKAGSGQPVNSCQFSERTGQLFQYYRNGKYSDKAKYISSIPREVSQLFKEFQKFNYRRENLYNAIGSPERKGSMLSWKISNENIGSVEALLDVQDNCERTLTVKWDDSQGEHKIVKDSFYKKH</sequence>
<keyword evidence="1" id="KW-0472">Membrane</keyword>
<dbReference type="AlphaFoldDB" id="A0A486XUD5"/>
<gene>
    <name evidence="2" type="ORF">BAL341_2595</name>
</gene>
<feature type="transmembrane region" description="Helical" evidence="1">
    <location>
        <begin position="7"/>
        <end position="24"/>
    </location>
</feature>
<reference evidence="2" key="1">
    <citation type="submission" date="2019-04" db="EMBL/GenBank/DDBJ databases">
        <authorList>
            <person name="Brambilla D."/>
        </authorList>
    </citation>
    <scope>NUCLEOTIDE SEQUENCE</scope>
    <source>
        <strain evidence="2">BAL1</strain>
    </source>
</reference>
<organism evidence="2">
    <name type="scientific">Rheinheimera sp. BAL341</name>
    <dbReference type="NCBI Taxonomy" id="1708203"/>
    <lineage>
        <taxon>Bacteria</taxon>
        <taxon>Pseudomonadati</taxon>
        <taxon>Pseudomonadota</taxon>
        <taxon>Gammaproteobacteria</taxon>
        <taxon>Chromatiales</taxon>
        <taxon>Chromatiaceae</taxon>
        <taxon>Rheinheimera</taxon>
    </lineage>
</organism>
<keyword evidence="1" id="KW-1133">Transmembrane helix</keyword>
<dbReference type="EMBL" id="CAAJGR010000128">
    <property type="protein sequence ID" value="VHO05511.1"/>
    <property type="molecule type" value="Genomic_DNA"/>
</dbReference>
<evidence type="ECO:0000256" key="1">
    <source>
        <dbReference type="SAM" id="Phobius"/>
    </source>
</evidence>
<keyword evidence="1" id="KW-0812">Transmembrane</keyword>